<sequence>MVARSIRGLDELTTVLPDRLLLDCFGIFSTTKTCFECSFNDDAGLI</sequence>
<dbReference type="VEuPathDB" id="VectorBase:AQUA014621"/>
<organism evidence="1 2">
    <name type="scientific">Anopheles quadriannulatus</name>
    <name type="common">Mosquito</name>
    <dbReference type="NCBI Taxonomy" id="34691"/>
    <lineage>
        <taxon>Eukaryota</taxon>
        <taxon>Metazoa</taxon>
        <taxon>Ecdysozoa</taxon>
        <taxon>Arthropoda</taxon>
        <taxon>Hexapoda</taxon>
        <taxon>Insecta</taxon>
        <taxon>Pterygota</taxon>
        <taxon>Neoptera</taxon>
        <taxon>Endopterygota</taxon>
        <taxon>Diptera</taxon>
        <taxon>Nematocera</taxon>
        <taxon>Culicoidea</taxon>
        <taxon>Culicidae</taxon>
        <taxon>Anophelinae</taxon>
        <taxon>Anopheles</taxon>
    </lineage>
</organism>
<dbReference type="EnsemblMetazoa" id="AQUA014621-RA">
    <property type="protein sequence ID" value="AQUA014621-PA"/>
    <property type="gene ID" value="AQUA014621"/>
</dbReference>
<dbReference type="Proteomes" id="UP000076407">
    <property type="component" value="Unassembled WGS sequence"/>
</dbReference>
<keyword evidence="2" id="KW-1185">Reference proteome</keyword>
<evidence type="ECO:0000313" key="1">
    <source>
        <dbReference type="EnsemblMetazoa" id="AQUA014621-PA"/>
    </source>
</evidence>
<proteinExistence type="predicted"/>
<dbReference type="AlphaFoldDB" id="A0A182XS04"/>
<name>A0A182XS04_ANOQN</name>
<evidence type="ECO:0000313" key="2">
    <source>
        <dbReference type="Proteomes" id="UP000076407"/>
    </source>
</evidence>
<protein>
    <submittedName>
        <fullName evidence="1">Uncharacterized protein</fullName>
    </submittedName>
</protein>
<accession>A0A182XS04</accession>
<reference evidence="1" key="1">
    <citation type="submission" date="2020-05" db="UniProtKB">
        <authorList>
            <consortium name="EnsemblMetazoa"/>
        </authorList>
    </citation>
    <scope>IDENTIFICATION</scope>
    <source>
        <strain evidence="1">SANGQUA</strain>
    </source>
</reference>